<dbReference type="AlphaFoldDB" id="A0A327JM33"/>
<evidence type="ECO:0000313" key="3">
    <source>
        <dbReference type="Proteomes" id="UP000248863"/>
    </source>
</evidence>
<comment type="caution">
    <text evidence="2">The sequence shown here is derived from an EMBL/GenBank/DDBJ whole genome shotgun (WGS) entry which is preliminary data.</text>
</comment>
<protein>
    <submittedName>
        <fullName evidence="2">Uncharacterized protein</fullName>
    </submittedName>
</protein>
<feature type="non-terminal residue" evidence="2">
    <location>
        <position position="72"/>
    </location>
</feature>
<accession>A0A327JM33</accession>
<keyword evidence="3" id="KW-1185">Reference proteome</keyword>
<feature type="region of interest" description="Disordered" evidence="1">
    <location>
        <begin position="1"/>
        <end position="48"/>
    </location>
</feature>
<sequence length="72" mass="7366">MDLPDPIDTTPSLAPVTPPPGSPDAARRGGGAAAAAAPVAPAETAPARPLPAERLKFAGRPREETITLDWPF</sequence>
<reference evidence="2 3" key="1">
    <citation type="submission" date="2017-07" db="EMBL/GenBank/DDBJ databases">
        <title>Draft Genome Sequences of Select Purple Nonsulfur Bacteria.</title>
        <authorList>
            <person name="Lasarre B."/>
            <person name="Mckinlay J.B."/>
        </authorList>
    </citation>
    <scope>NUCLEOTIDE SEQUENCE [LARGE SCALE GENOMIC DNA]</scope>
    <source>
        <strain evidence="2 3">DSM 11907</strain>
    </source>
</reference>
<dbReference type="EMBL" id="NPEU01000898">
    <property type="protein sequence ID" value="RAI26815.1"/>
    <property type="molecule type" value="Genomic_DNA"/>
</dbReference>
<evidence type="ECO:0000313" key="2">
    <source>
        <dbReference type="EMBL" id="RAI26815.1"/>
    </source>
</evidence>
<dbReference type="Proteomes" id="UP000248863">
    <property type="component" value="Unassembled WGS sequence"/>
</dbReference>
<evidence type="ECO:0000256" key="1">
    <source>
        <dbReference type="SAM" id="MobiDB-lite"/>
    </source>
</evidence>
<organism evidence="2 3">
    <name type="scientific">Rhodoplanes elegans</name>
    <dbReference type="NCBI Taxonomy" id="29408"/>
    <lineage>
        <taxon>Bacteria</taxon>
        <taxon>Pseudomonadati</taxon>
        <taxon>Pseudomonadota</taxon>
        <taxon>Alphaproteobacteria</taxon>
        <taxon>Hyphomicrobiales</taxon>
        <taxon>Nitrobacteraceae</taxon>
        <taxon>Rhodoplanes</taxon>
    </lineage>
</organism>
<feature type="compositionally biased region" description="Low complexity" evidence="1">
    <location>
        <begin position="33"/>
        <end position="47"/>
    </location>
</feature>
<gene>
    <name evidence="2" type="ORF">CH338_30465</name>
</gene>
<name>A0A327JM33_9BRAD</name>
<proteinExistence type="predicted"/>